<evidence type="ECO:0000256" key="3">
    <source>
        <dbReference type="ARBA" id="ARBA00023082"/>
    </source>
</evidence>
<dbReference type="EMBL" id="BONX01000011">
    <property type="protein sequence ID" value="GIG95527.1"/>
    <property type="molecule type" value="Genomic_DNA"/>
</dbReference>
<evidence type="ECO:0000313" key="9">
    <source>
        <dbReference type="Proteomes" id="UP000621500"/>
    </source>
</evidence>
<dbReference type="Pfam" id="PF08281">
    <property type="entry name" value="Sigma70_r4_2"/>
    <property type="match status" value="1"/>
</dbReference>
<dbReference type="InterPro" id="IPR039425">
    <property type="entry name" value="RNA_pol_sigma-70-like"/>
</dbReference>
<dbReference type="Pfam" id="PF04542">
    <property type="entry name" value="Sigma70_r2"/>
    <property type="match status" value="1"/>
</dbReference>
<keyword evidence="4" id="KW-0238">DNA-binding</keyword>
<dbReference type="InterPro" id="IPR013249">
    <property type="entry name" value="RNA_pol_sigma70_r4_t2"/>
</dbReference>
<feature type="domain" description="RNA polymerase sigma factor 70 region 4 type 2" evidence="7">
    <location>
        <begin position="141"/>
        <end position="191"/>
    </location>
</feature>
<dbReference type="RefSeq" id="WP_203857132.1">
    <property type="nucleotide sequence ID" value="NZ_BAAAZQ010000007.1"/>
</dbReference>
<sequence>MIGQNWAPPRDRSGVGVEAEETADAVVIRRSYDDPEVFAVLFRRHAAALLRYLGRRIGPEAAEDILADTFLEAFRQRHRYDSTRPDARPWLYGIATNRMGRFRRTELKQLRVTERSSVDPVLEAFTERSDARVSASATGRQLAGALARLPRGHRDALLLFAWAELTYEEIAVALGVPVGTVRSRISRARGTLRKALGGANPMTVEEGEPNG</sequence>
<evidence type="ECO:0000259" key="6">
    <source>
        <dbReference type="Pfam" id="PF04542"/>
    </source>
</evidence>
<keyword evidence="2" id="KW-0805">Transcription regulation</keyword>
<keyword evidence="9" id="KW-1185">Reference proteome</keyword>
<evidence type="ECO:0000256" key="2">
    <source>
        <dbReference type="ARBA" id="ARBA00023015"/>
    </source>
</evidence>
<accession>A0ABQ4ELA5</accession>
<dbReference type="Gene3D" id="1.10.1740.10">
    <property type="match status" value="1"/>
</dbReference>
<gene>
    <name evidence="8" type="primary">rpoE_5</name>
    <name evidence="8" type="ORF">Pma05_21000</name>
</gene>
<keyword evidence="8" id="KW-0240">DNA-directed RNA polymerase</keyword>
<dbReference type="SUPFAM" id="SSF88946">
    <property type="entry name" value="Sigma2 domain of RNA polymerase sigma factors"/>
    <property type="match status" value="1"/>
</dbReference>
<dbReference type="PANTHER" id="PTHR43133:SF8">
    <property type="entry name" value="RNA POLYMERASE SIGMA FACTOR HI_1459-RELATED"/>
    <property type="match status" value="1"/>
</dbReference>
<evidence type="ECO:0000256" key="1">
    <source>
        <dbReference type="ARBA" id="ARBA00010641"/>
    </source>
</evidence>
<dbReference type="InterPro" id="IPR014284">
    <property type="entry name" value="RNA_pol_sigma-70_dom"/>
</dbReference>
<name>A0ABQ4ELA5_9ACTN</name>
<dbReference type="SUPFAM" id="SSF88659">
    <property type="entry name" value="Sigma3 and sigma4 domains of RNA polymerase sigma factors"/>
    <property type="match status" value="1"/>
</dbReference>
<evidence type="ECO:0000256" key="4">
    <source>
        <dbReference type="ARBA" id="ARBA00023125"/>
    </source>
</evidence>
<dbReference type="InterPro" id="IPR036388">
    <property type="entry name" value="WH-like_DNA-bd_sf"/>
</dbReference>
<comment type="similarity">
    <text evidence="1">Belongs to the sigma-70 factor family. ECF subfamily.</text>
</comment>
<dbReference type="CDD" id="cd06171">
    <property type="entry name" value="Sigma70_r4"/>
    <property type="match status" value="1"/>
</dbReference>
<dbReference type="Proteomes" id="UP000621500">
    <property type="component" value="Unassembled WGS sequence"/>
</dbReference>
<dbReference type="PANTHER" id="PTHR43133">
    <property type="entry name" value="RNA POLYMERASE ECF-TYPE SIGMA FACTO"/>
    <property type="match status" value="1"/>
</dbReference>
<keyword evidence="3" id="KW-0731">Sigma factor</keyword>
<dbReference type="NCBIfam" id="TIGR02937">
    <property type="entry name" value="sigma70-ECF"/>
    <property type="match status" value="1"/>
</dbReference>
<dbReference type="GO" id="GO:0000428">
    <property type="term" value="C:DNA-directed RNA polymerase complex"/>
    <property type="evidence" value="ECO:0007669"/>
    <property type="project" value="UniProtKB-KW"/>
</dbReference>
<reference evidence="8 9" key="1">
    <citation type="submission" date="2021-01" db="EMBL/GenBank/DDBJ databases">
        <title>Whole genome shotgun sequence of Plantactinospora mayteni NBRC 109088.</title>
        <authorList>
            <person name="Komaki H."/>
            <person name="Tamura T."/>
        </authorList>
    </citation>
    <scope>NUCLEOTIDE SEQUENCE [LARGE SCALE GENOMIC DNA]</scope>
    <source>
        <strain evidence="8 9">NBRC 109088</strain>
    </source>
</reference>
<keyword evidence="5" id="KW-0804">Transcription</keyword>
<dbReference type="InterPro" id="IPR013325">
    <property type="entry name" value="RNA_pol_sigma_r2"/>
</dbReference>
<proteinExistence type="inferred from homology"/>
<comment type="caution">
    <text evidence="8">The sequence shown here is derived from an EMBL/GenBank/DDBJ whole genome shotgun (WGS) entry which is preliminary data.</text>
</comment>
<protein>
    <submittedName>
        <fullName evidence="8">DNA-directed RNA polymerase sigma-70 factor</fullName>
    </submittedName>
</protein>
<dbReference type="InterPro" id="IPR013324">
    <property type="entry name" value="RNA_pol_sigma_r3/r4-like"/>
</dbReference>
<evidence type="ECO:0000256" key="5">
    <source>
        <dbReference type="ARBA" id="ARBA00023163"/>
    </source>
</evidence>
<evidence type="ECO:0000259" key="7">
    <source>
        <dbReference type="Pfam" id="PF08281"/>
    </source>
</evidence>
<dbReference type="Gene3D" id="1.10.10.10">
    <property type="entry name" value="Winged helix-like DNA-binding domain superfamily/Winged helix DNA-binding domain"/>
    <property type="match status" value="1"/>
</dbReference>
<dbReference type="InterPro" id="IPR007627">
    <property type="entry name" value="RNA_pol_sigma70_r2"/>
</dbReference>
<feature type="domain" description="RNA polymerase sigma-70 region 2" evidence="6">
    <location>
        <begin position="41"/>
        <end position="105"/>
    </location>
</feature>
<organism evidence="8 9">
    <name type="scientific">Plantactinospora mayteni</name>
    <dbReference type="NCBI Taxonomy" id="566021"/>
    <lineage>
        <taxon>Bacteria</taxon>
        <taxon>Bacillati</taxon>
        <taxon>Actinomycetota</taxon>
        <taxon>Actinomycetes</taxon>
        <taxon>Micromonosporales</taxon>
        <taxon>Micromonosporaceae</taxon>
        <taxon>Plantactinospora</taxon>
    </lineage>
</organism>
<evidence type="ECO:0000313" key="8">
    <source>
        <dbReference type="EMBL" id="GIG95527.1"/>
    </source>
</evidence>